<dbReference type="InterPro" id="IPR008949">
    <property type="entry name" value="Isoprenoid_synthase_dom_sf"/>
</dbReference>
<reference evidence="1" key="1">
    <citation type="submission" date="2021-04" db="EMBL/GenBank/DDBJ databases">
        <title>novel species isolated from subtropical streams in China.</title>
        <authorList>
            <person name="Lu H."/>
        </authorList>
    </citation>
    <scope>NUCLEOTIDE SEQUENCE</scope>
    <source>
        <strain evidence="1">LFS511W</strain>
    </source>
</reference>
<evidence type="ECO:0000313" key="2">
    <source>
        <dbReference type="Proteomes" id="UP000680067"/>
    </source>
</evidence>
<dbReference type="CDD" id="cd00683">
    <property type="entry name" value="Trans_IPPS_HH"/>
    <property type="match status" value="1"/>
</dbReference>
<dbReference type="SUPFAM" id="SSF48576">
    <property type="entry name" value="Terpenoid synthases"/>
    <property type="match status" value="1"/>
</dbReference>
<evidence type="ECO:0000313" key="1">
    <source>
        <dbReference type="EMBL" id="MBR7783366.1"/>
    </source>
</evidence>
<dbReference type="SFLD" id="SFLDG01018">
    <property type="entry name" value="Squalene/Phytoene_Synthase_Lik"/>
    <property type="match status" value="1"/>
</dbReference>
<name>A0A941DR65_9BURK</name>
<dbReference type="GO" id="GO:0004311">
    <property type="term" value="F:geranylgeranyl diphosphate synthase activity"/>
    <property type="evidence" value="ECO:0007669"/>
    <property type="project" value="InterPro"/>
</dbReference>
<dbReference type="NCBIfam" id="TIGR03464">
    <property type="entry name" value="HpnC"/>
    <property type="match status" value="1"/>
</dbReference>
<protein>
    <submittedName>
        <fullName evidence="1">Squalene synthase HpnC</fullName>
        <ecNumber evidence="1">2.5.1.21</ecNumber>
    </submittedName>
</protein>
<sequence>MPVDHYENFPVASVLLPRQLRPAVETIYQFARSADDIADEGMLSDAERLHQLQQYDDELLRIMHGKTTQTELFGKLTAVIQHHQLSVEPFRQLISAFRQDVEKKRYASYAELLDYCQRSADPVGHIMLELYDKADPQRLQASSCICTALQLINFLQDVAIDWKKERIYLPLEDLTHFSVHEHDIAGATLSREWQHLMQFQIERTRALMQQGAWLATSLPGRIGWELRLVVQGGLRILDKIEATNGDIFHQRPTLNAKDWAIMLIRAFGMKRRYPFPDDTLPERNRKPGKV</sequence>
<gene>
    <name evidence="1" type="primary">hpnC</name>
    <name evidence="1" type="ORF">KDM89_14555</name>
</gene>
<dbReference type="InterPro" id="IPR017827">
    <property type="entry name" value="HSQ_synthase_HpnC"/>
</dbReference>
<dbReference type="RefSeq" id="WP_212688643.1">
    <property type="nucleotide sequence ID" value="NZ_JAGSPN010000011.1"/>
</dbReference>
<dbReference type="EC" id="2.5.1.21" evidence="1"/>
<dbReference type="AlphaFoldDB" id="A0A941DR65"/>
<dbReference type="InterPro" id="IPR044843">
    <property type="entry name" value="Trans_IPPS_bact-type"/>
</dbReference>
<dbReference type="EMBL" id="JAGSPN010000011">
    <property type="protein sequence ID" value="MBR7783366.1"/>
    <property type="molecule type" value="Genomic_DNA"/>
</dbReference>
<keyword evidence="1" id="KW-0808">Transferase</keyword>
<accession>A0A941DR65</accession>
<dbReference type="GO" id="GO:0051996">
    <property type="term" value="F:squalene synthase [NAD(P)H] activity"/>
    <property type="evidence" value="ECO:0007669"/>
    <property type="project" value="UniProtKB-EC"/>
</dbReference>
<keyword evidence="2" id="KW-1185">Reference proteome</keyword>
<dbReference type="SFLD" id="SFLDS00005">
    <property type="entry name" value="Isoprenoid_Synthase_Type_I"/>
    <property type="match status" value="1"/>
</dbReference>
<organism evidence="1 2">
    <name type="scientific">Undibacterium luofuense</name>
    <dbReference type="NCBI Taxonomy" id="2828733"/>
    <lineage>
        <taxon>Bacteria</taxon>
        <taxon>Pseudomonadati</taxon>
        <taxon>Pseudomonadota</taxon>
        <taxon>Betaproteobacteria</taxon>
        <taxon>Burkholderiales</taxon>
        <taxon>Oxalobacteraceae</taxon>
        <taxon>Undibacterium</taxon>
    </lineage>
</organism>
<dbReference type="Proteomes" id="UP000680067">
    <property type="component" value="Unassembled WGS sequence"/>
</dbReference>
<dbReference type="InterPro" id="IPR002060">
    <property type="entry name" value="Squ/phyt_synthse"/>
</dbReference>
<dbReference type="SFLD" id="SFLDG01212">
    <property type="entry name" value="Phytoene_synthase_like"/>
    <property type="match status" value="1"/>
</dbReference>
<dbReference type="PANTHER" id="PTHR31480">
    <property type="entry name" value="BIFUNCTIONAL LYCOPENE CYCLASE/PHYTOENE SYNTHASE"/>
    <property type="match status" value="1"/>
</dbReference>
<dbReference type="Gene3D" id="1.10.600.10">
    <property type="entry name" value="Farnesyl Diphosphate Synthase"/>
    <property type="match status" value="1"/>
</dbReference>
<dbReference type="InterPro" id="IPR033904">
    <property type="entry name" value="Trans_IPPS_HH"/>
</dbReference>
<comment type="caution">
    <text evidence="1">The sequence shown here is derived from an EMBL/GenBank/DDBJ whole genome shotgun (WGS) entry which is preliminary data.</text>
</comment>
<dbReference type="GO" id="GO:0016114">
    <property type="term" value="P:terpenoid biosynthetic process"/>
    <property type="evidence" value="ECO:0007669"/>
    <property type="project" value="UniProtKB-ARBA"/>
</dbReference>
<proteinExistence type="predicted"/>
<dbReference type="Pfam" id="PF00494">
    <property type="entry name" value="SQS_PSY"/>
    <property type="match status" value="1"/>
</dbReference>